<dbReference type="Proteomes" id="UP000515847">
    <property type="component" value="Chromosome"/>
</dbReference>
<sequence length="73" mass="8685">MVPMCVEQEYYVPYYTGEKRAILKNELWDRLRSEAVAEGISPADDWQTFWEERPIRYLPQQASLIRLGFYGPL</sequence>
<proteinExistence type="predicted"/>
<protein>
    <submittedName>
        <fullName evidence="1">Uncharacterized protein</fullName>
    </submittedName>
</protein>
<organism evidence="1 2">
    <name type="scientific">Thermanaerosceptrum fracticalcis</name>
    <dbReference type="NCBI Taxonomy" id="1712410"/>
    <lineage>
        <taxon>Bacteria</taxon>
        <taxon>Bacillati</taxon>
        <taxon>Bacillota</taxon>
        <taxon>Clostridia</taxon>
        <taxon>Eubacteriales</taxon>
        <taxon>Peptococcaceae</taxon>
        <taxon>Thermanaerosceptrum</taxon>
    </lineage>
</organism>
<evidence type="ECO:0000313" key="2">
    <source>
        <dbReference type="Proteomes" id="UP000515847"/>
    </source>
</evidence>
<name>A0A7G6DZ58_THEFR</name>
<evidence type="ECO:0000313" key="1">
    <source>
        <dbReference type="EMBL" id="QNB45112.1"/>
    </source>
</evidence>
<dbReference type="KEGG" id="tfr:BR63_01515"/>
<keyword evidence="2" id="KW-1185">Reference proteome</keyword>
<reference evidence="1 2" key="1">
    <citation type="journal article" date="2019" name="Front. Microbiol.">
        <title>Thermoanaerosceptrum fracticalcis gen. nov. sp. nov., a Novel Fumarate-Fermenting Microorganism From a Deep Fractured Carbonate Aquifer of the US Great Basin.</title>
        <authorList>
            <person name="Hamilton-Brehm S.D."/>
            <person name="Stewart L.E."/>
            <person name="Zavarin M."/>
            <person name="Caldwell M."/>
            <person name="Lawson P.A."/>
            <person name="Onstott T.C."/>
            <person name="Grzymski J."/>
            <person name="Neveux I."/>
            <person name="Lollar B.S."/>
            <person name="Russell C.E."/>
            <person name="Moser D.P."/>
        </authorList>
    </citation>
    <scope>NUCLEOTIDE SEQUENCE [LARGE SCALE GENOMIC DNA]</scope>
    <source>
        <strain evidence="1 2">DRI-13</strain>
    </source>
</reference>
<gene>
    <name evidence="1" type="ORF">BR63_01515</name>
</gene>
<dbReference type="RefSeq" id="WP_034423309.1">
    <property type="nucleotide sequence ID" value="NZ_CP045798.1"/>
</dbReference>
<dbReference type="EMBL" id="CP045798">
    <property type="protein sequence ID" value="QNB45112.1"/>
    <property type="molecule type" value="Genomic_DNA"/>
</dbReference>
<accession>A0A7G6DZ58</accession>
<dbReference type="AlphaFoldDB" id="A0A7G6DZ58"/>